<evidence type="ECO:0000256" key="2">
    <source>
        <dbReference type="ARBA" id="ARBA00022475"/>
    </source>
</evidence>
<evidence type="ECO:0000256" key="3">
    <source>
        <dbReference type="ARBA" id="ARBA00022519"/>
    </source>
</evidence>
<feature type="transmembrane region" description="Helical" evidence="7">
    <location>
        <begin position="218"/>
        <end position="237"/>
    </location>
</feature>
<name>A0A371WY79_9HYPH</name>
<dbReference type="AlphaFoldDB" id="A0A371WY79"/>
<dbReference type="Proteomes" id="UP000264310">
    <property type="component" value="Unassembled WGS sequence"/>
</dbReference>
<evidence type="ECO:0000256" key="5">
    <source>
        <dbReference type="ARBA" id="ARBA00022989"/>
    </source>
</evidence>
<keyword evidence="6 7" id="KW-0472">Membrane</keyword>
<reference evidence="9 10" key="1">
    <citation type="submission" date="2018-08" db="EMBL/GenBank/DDBJ databases">
        <title>Fulvimarina sp. 85, whole genome shotgun sequence.</title>
        <authorList>
            <person name="Tuo L."/>
        </authorList>
    </citation>
    <scope>NUCLEOTIDE SEQUENCE [LARGE SCALE GENOMIC DNA]</scope>
    <source>
        <strain evidence="9 10">85</strain>
    </source>
</reference>
<dbReference type="GO" id="GO:0004252">
    <property type="term" value="F:serine-type endopeptidase activity"/>
    <property type="evidence" value="ECO:0007669"/>
    <property type="project" value="InterPro"/>
</dbReference>
<keyword evidence="4 7" id="KW-0812">Transmembrane</keyword>
<keyword evidence="10" id="KW-1185">Reference proteome</keyword>
<accession>A0A371WY79</accession>
<dbReference type="PANTHER" id="PTHR43066:SF26">
    <property type="entry name" value="RHOMBOID PROTEASE GLPG"/>
    <property type="match status" value="1"/>
</dbReference>
<dbReference type="OrthoDB" id="9797190at2"/>
<dbReference type="Pfam" id="PF01694">
    <property type="entry name" value="Rhomboid"/>
    <property type="match status" value="1"/>
</dbReference>
<organism evidence="9 10">
    <name type="scientific">Fulvimarina endophytica</name>
    <dbReference type="NCBI Taxonomy" id="2293836"/>
    <lineage>
        <taxon>Bacteria</taxon>
        <taxon>Pseudomonadati</taxon>
        <taxon>Pseudomonadota</taxon>
        <taxon>Alphaproteobacteria</taxon>
        <taxon>Hyphomicrobiales</taxon>
        <taxon>Aurantimonadaceae</taxon>
        <taxon>Fulvimarina</taxon>
    </lineage>
</organism>
<evidence type="ECO:0000256" key="7">
    <source>
        <dbReference type="SAM" id="Phobius"/>
    </source>
</evidence>
<evidence type="ECO:0000313" key="10">
    <source>
        <dbReference type="Proteomes" id="UP000264310"/>
    </source>
</evidence>
<evidence type="ECO:0000313" key="9">
    <source>
        <dbReference type="EMBL" id="RFC61955.1"/>
    </source>
</evidence>
<keyword evidence="3" id="KW-0997">Cell inner membrane</keyword>
<dbReference type="PANTHER" id="PTHR43066">
    <property type="entry name" value="RHOMBOID-RELATED PROTEIN"/>
    <property type="match status" value="1"/>
</dbReference>
<dbReference type="RefSeq" id="WP_116684796.1">
    <property type="nucleotide sequence ID" value="NZ_QURL01000011.1"/>
</dbReference>
<dbReference type="Gene3D" id="1.20.1540.10">
    <property type="entry name" value="Rhomboid-like"/>
    <property type="match status" value="1"/>
</dbReference>
<protein>
    <submittedName>
        <fullName evidence="9">Rhomboid family intramembrane serine protease</fullName>
    </submittedName>
</protein>
<gene>
    <name evidence="9" type="ORF">DYI37_18685</name>
</gene>
<keyword evidence="9" id="KW-0378">Hydrolase</keyword>
<evidence type="ECO:0000256" key="4">
    <source>
        <dbReference type="ARBA" id="ARBA00022692"/>
    </source>
</evidence>
<dbReference type="InterPro" id="IPR035952">
    <property type="entry name" value="Rhomboid-like_sf"/>
</dbReference>
<dbReference type="GO" id="GO:0016020">
    <property type="term" value="C:membrane"/>
    <property type="evidence" value="ECO:0007669"/>
    <property type="project" value="UniProtKB-SubCell"/>
</dbReference>
<feature type="transmembrane region" description="Helical" evidence="7">
    <location>
        <begin position="191"/>
        <end position="212"/>
    </location>
</feature>
<feature type="domain" description="Peptidase S54 rhomboid" evidence="8">
    <location>
        <begin position="78"/>
        <end position="232"/>
    </location>
</feature>
<evidence type="ECO:0000256" key="6">
    <source>
        <dbReference type="ARBA" id="ARBA00023136"/>
    </source>
</evidence>
<proteinExistence type="predicted"/>
<keyword evidence="5 7" id="KW-1133">Transmembrane helix</keyword>
<sequence length="250" mass="26504">MTPQPDPYTPIRRRQPPAFNTPNVVLGVIALLVVIHVFRVYLASPLVEGWMILNLSFIPGCYADLAEFCLVREPGAGAWTPASYLLLHGDGMHVGLNCLWLLVFGTPVARRIGAQRFLAFMIAGSVAGAALFYVFEPGLLAPMIGASGSVSALMGGACRFALPRAGGIGLMRAGARLPLEPILSCLTNRTVVVFVAVFFVTNLAFSTGLGGAFGPGNVAWQAHLGGFIFGFLGFALFDRRDTIGPGRPAI</sequence>
<keyword evidence="2" id="KW-1003">Cell membrane</keyword>
<dbReference type="GO" id="GO:0006508">
    <property type="term" value="P:proteolysis"/>
    <property type="evidence" value="ECO:0007669"/>
    <property type="project" value="UniProtKB-KW"/>
</dbReference>
<comment type="subcellular location">
    <subcellularLocation>
        <location evidence="1">Membrane</location>
        <topology evidence="1">Multi-pass membrane protein</topology>
    </subcellularLocation>
</comment>
<evidence type="ECO:0000259" key="8">
    <source>
        <dbReference type="Pfam" id="PF01694"/>
    </source>
</evidence>
<keyword evidence="9" id="KW-0645">Protease</keyword>
<comment type="caution">
    <text evidence="9">The sequence shown here is derived from an EMBL/GenBank/DDBJ whole genome shotgun (WGS) entry which is preliminary data.</text>
</comment>
<feature type="transmembrane region" description="Helical" evidence="7">
    <location>
        <begin position="84"/>
        <end position="105"/>
    </location>
</feature>
<dbReference type="InterPro" id="IPR022764">
    <property type="entry name" value="Peptidase_S54_rhomboid_dom"/>
</dbReference>
<feature type="transmembrane region" description="Helical" evidence="7">
    <location>
        <begin position="21"/>
        <end position="42"/>
    </location>
</feature>
<feature type="transmembrane region" description="Helical" evidence="7">
    <location>
        <begin position="141"/>
        <end position="162"/>
    </location>
</feature>
<dbReference type="EMBL" id="QURL01000011">
    <property type="protein sequence ID" value="RFC61955.1"/>
    <property type="molecule type" value="Genomic_DNA"/>
</dbReference>
<evidence type="ECO:0000256" key="1">
    <source>
        <dbReference type="ARBA" id="ARBA00004141"/>
    </source>
</evidence>
<feature type="transmembrane region" description="Helical" evidence="7">
    <location>
        <begin position="117"/>
        <end position="135"/>
    </location>
</feature>
<dbReference type="SUPFAM" id="SSF144091">
    <property type="entry name" value="Rhomboid-like"/>
    <property type="match status" value="1"/>
</dbReference>